<keyword evidence="5" id="KW-0547">Nucleotide-binding</keyword>
<evidence type="ECO:0000256" key="5">
    <source>
        <dbReference type="ARBA" id="ARBA00022741"/>
    </source>
</evidence>
<dbReference type="HOGENOM" id="CLU_033681_0_0_0"/>
<dbReference type="Gene3D" id="3.90.1200.10">
    <property type="match status" value="1"/>
</dbReference>
<keyword evidence="10" id="KW-1185">Reference proteome</keyword>
<dbReference type="Proteomes" id="UP000019151">
    <property type="component" value="Plasmid 2"/>
</dbReference>
<evidence type="ECO:0000256" key="6">
    <source>
        <dbReference type="ARBA" id="ARBA00022777"/>
    </source>
</evidence>
<dbReference type="InterPro" id="IPR011009">
    <property type="entry name" value="Kinase-like_dom_sf"/>
</dbReference>
<dbReference type="EC" id="2.7.1.100" evidence="3"/>
<evidence type="ECO:0000256" key="1">
    <source>
        <dbReference type="ARBA" id="ARBA00010165"/>
    </source>
</evidence>
<evidence type="ECO:0000256" key="4">
    <source>
        <dbReference type="ARBA" id="ARBA00022679"/>
    </source>
</evidence>
<evidence type="ECO:0000256" key="7">
    <source>
        <dbReference type="ARBA" id="ARBA00022840"/>
    </source>
</evidence>
<evidence type="ECO:0000259" key="8">
    <source>
        <dbReference type="Pfam" id="PF01636"/>
    </source>
</evidence>
<feature type="domain" description="Aminoglycoside phosphotransferase" evidence="8">
    <location>
        <begin position="76"/>
        <end position="293"/>
    </location>
</feature>
<dbReference type="eggNOG" id="COG4857">
    <property type="taxonomic scope" value="Bacteria"/>
</dbReference>
<keyword evidence="6 9" id="KW-0418">Kinase</keyword>
<dbReference type="PANTHER" id="PTHR34273">
    <property type="entry name" value="METHYLTHIORIBOSE KINASE"/>
    <property type="match status" value="1"/>
</dbReference>
<dbReference type="Gene3D" id="3.30.200.20">
    <property type="entry name" value="Phosphorylase Kinase, domain 1"/>
    <property type="match status" value="1"/>
</dbReference>
<accession>W0RRE9</accession>
<dbReference type="Pfam" id="PF01636">
    <property type="entry name" value="APH"/>
    <property type="match status" value="1"/>
</dbReference>
<dbReference type="KEGG" id="gba:J421_5721"/>
<dbReference type="PANTHER" id="PTHR34273:SF2">
    <property type="entry name" value="METHYLTHIORIBOSE KINASE"/>
    <property type="match status" value="1"/>
</dbReference>
<organism evidence="9 10">
    <name type="scientific">Gemmatirosa kalamazoonensis</name>
    <dbReference type="NCBI Taxonomy" id="861299"/>
    <lineage>
        <taxon>Bacteria</taxon>
        <taxon>Pseudomonadati</taxon>
        <taxon>Gemmatimonadota</taxon>
        <taxon>Gemmatimonadia</taxon>
        <taxon>Gemmatimonadales</taxon>
        <taxon>Gemmatimonadaceae</taxon>
        <taxon>Gemmatirosa</taxon>
    </lineage>
</organism>
<dbReference type="NCBIfam" id="TIGR01767">
    <property type="entry name" value="MTRK"/>
    <property type="match status" value="1"/>
</dbReference>
<keyword evidence="9" id="KW-0614">Plasmid</keyword>
<dbReference type="RefSeq" id="WP_025414562.1">
    <property type="nucleotide sequence ID" value="NZ_CP007130.1"/>
</dbReference>
<evidence type="ECO:0000256" key="3">
    <source>
        <dbReference type="ARBA" id="ARBA00012128"/>
    </source>
</evidence>
<reference evidence="9 10" key="1">
    <citation type="journal article" date="2014" name="Genome Announc.">
        <title>Genome Sequence and Methylome of Soil Bacterium Gemmatirosa kalamazoonensis KBS708T, a Member of the Rarely Cultivated Gemmatimonadetes Phylum.</title>
        <authorList>
            <person name="Debruyn J.M."/>
            <person name="Radosevich M."/>
            <person name="Wommack K.E."/>
            <person name="Polson S.W."/>
            <person name="Hauser L.J."/>
            <person name="Fawaz M.N."/>
            <person name="Korlach J."/>
            <person name="Tsai Y.C."/>
        </authorList>
    </citation>
    <scope>NUCLEOTIDE SEQUENCE [LARGE SCALE GENOMIC DNA]</scope>
    <source>
        <strain evidence="9 10">KBS708</strain>
        <plasmid evidence="10">Plasmid 2</plasmid>
    </source>
</reference>
<dbReference type="AlphaFoldDB" id="W0RRE9"/>
<name>W0RRE9_9BACT</name>
<evidence type="ECO:0000256" key="2">
    <source>
        <dbReference type="ARBA" id="ARBA00011738"/>
    </source>
</evidence>
<dbReference type="GO" id="GO:0005524">
    <property type="term" value="F:ATP binding"/>
    <property type="evidence" value="ECO:0007669"/>
    <property type="project" value="UniProtKB-KW"/>
</dbReference>
<dbReference type="PATRIC" id="fig|861299.3.peg.5760"/>
<evidence type="ECO:0000313" key="9">
    <source>
        <dbReference type="EMBL" id="AHG93256.1"/>
    </source>
</evidence>
<keyword evidence="4" id="KW-0808">Transferase</keyword>
<comment type="subunit">
    <text evidence="2">Homodimer.</text>
</comment>
<dbReference type="InParanoid" id="W0RRE9"/>
<proteinExistence type="inferred from homology"/>
<dbReference type="GO" id="GO:0046522">
    <property type="term" value="F:S-methyl-5-thioribose kinase activity"/>
    <property type="evidence" value="ECO:0007669"/>
    <property type="project" value="UniProtKB-EC"/>
</dbReference>
<dbReference type="GO" id="GO:0009086">
    <property type="term" value="P:methionine biosynthetic process"/>
    <property type="evidence" value="ECO:0007669"/>
    <property type="project" value="InterPro"/>
</dbReference>
<dbReference type="PIRSF" id="PIRSF031134">
    <property type="entry name" value="MTRK"/>
    <property type="match status" value="1"/>
</dbReference>
<protein>
    <recommendedName>
        <fullName evidence="3">S-methyl-5-thioribose kinase</fullName>
        <ecNumber evidence="3">2.7.1.100</ecNumber>
    </recommendedName>
</protein>
<comment type="similarity">
    <text evidence="1">Belongs to the methylthioribose kinase family.</text>
</comment>
<sequence length="420" mass="46471">MPFQVLTAAALPAYLATLPPMQERFTDFEALDVAEVGDGNVNFVFLVTQRGAPERTVCVKQAVPYLRCVGESWPLTRHRMDVEVRALREFGALCPQHVPAVYAADSEMSLVVMQRLCNHRILRLGLIDGLVYPRMSDHISTYLARTLFFTSDLYLAPDAKKAAVAGASNPELCRITEDLVFTHPYDDSPTNAYPPGLPPRAIERLQRNPPLRAAVGEMKYAFMTATEARLHGDLHTGSVMANAEETFVIDPEFSFYGPMGFDVGAFIANLFLAYVAQEHRQRDAGRDPAPYREWLLQSAVETWEGFERKFLALWREHEADGTGFIGRDLDGESAEVFRAAFMRHVFADTLGFAACKMMRRIVGLAKVADIAGITDVAARTLAEVRALRIAEHLILSRHAFGSIGAVVAAVERLGATPLDA</sequence>
<evidence type="ECO:0000313" key="10">
    <source>
        <dbReference type="Proteomes" id="UP000019151"/>
    </source>
</evidence>
<dbReference type="OrthoDB" id="9777791at2"/>
<gene>
    <name evidence="9" type="ORF">J421_5721</name>
</gene>
<dbReference type="InterPro" id="IPR009212">
    <property type="entry name" value="Methylthioribose_kinase"/>
</dbReference>
<dbReference type="EMBL" id="CP007130">
    <property type="protein sequence ID" value="AHG93256.1"/>
    <property type="molecule type" value="Genomic_DNA"/>
</dbReference>
<dbReference type="InterPro" id="IPR002575">
    <property type="entry name" value="Aminoglycoside_PTrfase"/>
</dbReference>
<keyword evidence="7" id="KW-0067">ATP-binding</keyword>
<dbReference type="SUPFAM" id="SSF56112">
    <property type="entry name" value="Protein kinase-like (PK-like)"/>
    <property type="match status" value="1"/>
</dbReference>
<dbReference type="FunCoup" id="W0RRE9">
    <property type="interactions" value="69"/>
</dbReference>
<geneLocation type="plasmid" evidence="9 10">
    <name>2</name>
</geneLocation>